<evidence type="ECO:0000313" key="5">
    <source>
        <dbReference type="EMBL" id="GGO68311.1"/>
    </source>
</evidence>
<evidence type="ECO:0000259" key="4">
    <source>
        <dbReference type="PROSITE" id="PS50887"/>
    </source>
</evidence>
<reference evidence="5" key="1">
    <citation type="journal article" date="2014" name="Int. J. Syst. Evol. Microbiol.">
        <title>Complete genome sequence of Corynebacterium casei LMG S-19264T (=DSM 44701T), isolated from a smear-ripened cheese.</title>
        <authorList>
            <consortium name="US DOE Joint Genome Institute (JGI-PGF)"/>
            <person name="Walter F."/>
            <person name="Albersmeier A."/>
            <person name="Kalinowski J."/>
            <person name="Ruckert C."/>
        </authorList>
    </citation>
    <scope>NUCLEOTIDE SEQUENCE</scope>
    <source>
        <strain evidence="5">CGMCC 1.7086</strain>
    </source>
</reference>
<dbReference type="CDD" id="cd01949">
    <property type="entry name" value="GGDEF"/>
    <property type="match status" value="1"/>
</dbReference>
<comment type="cofactor">
    <cofactor evidence="1">
        <name>Mg(2+)</name>
        <dbReference type="ChEBI" id="CHEBI:18420"/>
    </cofactor>
</comment>
<evidence type="ECO:0000256" key="2">
    <source>
        <dbReference type="ARBA" id="ARBA00012528"/>
    </source>
</evidence>
<sequence>MEQSIHQDMDDLHWKLDLLDSIEVGIVVIDRQFRVKVWNEFMHNHSGVQPDTIRHQCLFDFFAEIDQDWFRQKVEPVFTLKSPAFVIWEQRPYLFRFTSYRPVTSASDLMYQNITLFPLASRGGEVEHLCVVVYDVTDEVVSKQRLATANEQLRKMSRVDGLTGLYNRRYWEESCQQEFKRCMRNHGTSSVILLDIDYFKSINDTYGHPAGDQVIRALARVIRQIVRETDIAGRYGGEEFALVLPDTNADAALQVAERIREHVQRNTVAYEEHNIPFTVSLGICQFDSSLKGYMAWIELADKALYRAKDSGRNLSQIQRD</sequence>
<organism evidence="5 6">
    <name type="scientific">Bowmanella pacifica</name>
    <dbReference type="NCBI Taxonomy" id="502051"/>
    <lineage>
        <taxon>Bacteria</taxon>
        <taxon>Pseudomonadati</taxon>
        <taxon>Pseudomonadota</taxon>
        <taxon>Gammaproteobacteria</taxon>
        <taxon>Alteromonadales</taxon>
        <taxon>Alteromonadaceae</taxon>
        <taxon>Bowmanella</taxon>
    </lineage>
</organism>
<dbReference type="FunFam" id="3.30.70.270:FF:000001">
    <property type="entry name" value="Diguanylate cyclase domain protein"/>
    <property type="match status" value="1"/>
</dbReference>
<dbReference type="Proteomes" id="UP000606935">
    <property type="component" value="Unassembled WGS sequence"/>
</dbReference>
<dbReference type="InterPro" id="IPR000014">
    <property type="entry name" value="PAS"/>
</dbReference>
<dbReference type="Pfam" id="PF08448">
    <property type="entry name" value="PAS_4"/>
    <property type="match status" value="1"/>
</dbReference>
<dbReference type="InterPro" id="IPR029787">
    <property type="entry name" value="Nucleotide_cyclase"/>
</dbReference>
<proteinExistence type="predicted"/>
<comment type="caution">
    <text evidence="5">The sequence shown here is derived from an EMBL/GenBank/DDBJ whole genome shotgun (WGS) entry which is preliminary data.</text>
</comment>
<dbReference type="GO" id="GO:1902201">
    <property type="term" value="P:negative regulation of bacterial-type flagellum-dependent cell motility"/>
    <property type="evidence" value="ECO:0007669"/>
    <property type="project" value="TreeGrafter"/>
</dbReference>
<dbReference type="SMART" id="SM00091">
    <property type="entry name" value="PAS"/>
    <property type="match status" value="1"/>
</dbReference>
<dbReference type="PANTHER" id="PTHR45138">
    <property type="entry name" value="REGULATORY COMPONENTS OF SENSORY TRANSDUCTION SYSTEM"/>
    <property type="match status" value="1"/>
</dbReference>
<dbReference type="RefSeq" id="WP_188693192.1">
    <property type="nucleotide sequence ID" value="NZ_BMLS01000002.1"/>
</dbReference>
<dbReference type="InterPro" id="IPR050469">
    <property type="entry name" value="Diguanylate_Cyclase"/>
</dbReference>
<dbReference type="Gene3D" id="3.30.70.270">
    <property type="match status" value="1"/>
</dbReference>
<dbReference type="SUPFAM" id="SSF55073">
    <property type="entry name" value="Nucleotide cyclase"/>
    <property type="match status" value="1"/>
</dbReference>
<evidence type="ECO:0000256" key="1">
    <source>
        <dbReference type="ARBA" id="ARBA00001946"/>
    </source>
</evidence>
<dbReference type="EMBL" id="BMLS01000002">
    <property type="protein sequence ID" value="GGO68311.1"/>
    <property type="molecule type" value="Genomic_DNA"/>
</dbReference>
<dbReference type="SUPFAM" id="SSF55785">
    <property type="entry name" value="PYP-like sensor domain (PAS domain)"/>
    <property type="match status" value="1"/>
</dbReference>
<gene>
    <name evidence="5" type="ORF">GCM10010982_16930</name>
</gene>
<dbReference type="GO" id="GO:0043709">
    <property type="term" value="P:cell adhesion involved in single-species biofilm formation"/>
    <property type="evidence" value="ECO:0007669"/>
    <property type="project" value="TreeGrafter"/>
</dbReference>
<dbReference type="SMART" id="SM00267">
    <property type="entry name" value="GGDEF"/>
    <property type="match status" value="1"/>
</dbReference>
<dbReference type="GO" id="GO:0005886">
    <property type="term" value="C:plasma membrane"/>
    <property type="evidence" value="ECO:0007669"/>
    <property type="project" value="TreeGrafter"/>
</dbReference>
<dbReference type="InterPro" id="IPR000160">
    <property type="entry name" value="GGDEF_dom"/>
</dbReference>
<dbReference type="Pfam" id="PF00990">
    <property type="entry name" value="GGDEF"/>
    <property type="match status" value="1"/>
</dbReference>
<dbReference type="GO" id="GO:0052621">
    <property type="term" value="F:diguanylate cyclase activity"/>
    <property type="evidence" value="ECO:0007669"/>
    <property type="project" value="UniProtKB-EC"/>
</dbReference>
<feature type="domain" description="GGDEF" evidence="4">
    <location>
        <begin position="187"/>
        <end position="320"/>
    </location>
</feature>
<dbReference type="InterPro" id="IPR013656">
    <property type="entry name" value="PAS_4"/>
</dbReference>
<dbReference type="InterPro" id="IPR043128">
    <property type="entry name" value="Rev_trsase/Diguanyl_cyclase"/>
</dbReference>
<keyword evidence="6" id="KW-1185">Reference proteome</keyword>
<accession>A0A917YYV0</accession>
<dbReference type="AlphaFoldDB" id="A0A917YYV0"/>
<reference evidence="5" key="2">
    <citation type="submission" date="2020-09" db="EMBL/GenBank/DDBJ databases">
        <authorList>
            <person name="Sun Q."/>
            <person name="Zhou Y."/>
        </authorList>
    </citation>
    <scope>NUCLEOTIDE SEQUENCE</scope>
    <source>
        <strain evidence="5">CGMCC 1.7086</strain>
    </source>
</reference>
<dbReference type="NCBIfam" id="TIGR00254">
    <property type="entry name" value="GGDEF"/>
    <property type="match status" value="1"/>
</dbReference>
<evidence type="ECO:0000256" key="3">
    <source>
        <dbReference type="ARBA" id="ARBA00034247"/>
    </source>
</evidence>
<protein>
    <recommendedName>
        <fullName evidence="2">diguanylate cyclase</fullName>
        <ecNumber evidence="2">2.7.7.65</ecNumber>
    </recommendedName>
</protein>
<dbReference type="EC" id="2.7.7.65" evidence="2"/>
<dbReference type="PANTHER" id="PTHR45138:SF9">
    <property type="entry name" value="DIGUANYLATE CYCLASE DGCM-RELATED"/>
    <property type="match status" value="1"/>
</dbReference>
<dbReference type="PROSITE" id="PS50887">
    <property type="entry name" value="GGDEF"/>
    <property type="match status" value="1"/>
</dbReference>
<name>A0A917YYV0_9ALTE</name>
<dbReference type="InterPro" id="IPR035965">
    <property type="entry name" value="PAS-like_dom_sf"/>
</dbReference>
<dbReference type="CDD" id="cd00130">
    <property type="entry name" value="PAS"/>
    <property type="match status" value="1"/>
</dbReference>
<comment type="catalytic activity">
    <reaction evidence="3">
        <text>2 GTP = 3',3'-c-di-GMP + 2 diphosphate</text>
        <dbReference type="Rhea" id="RHEA:24898"/>
        <dbReference type="ChEBI" id="CHEBI:33019"/>
        <dbReference type="ChEBI" id="CHEBI:37565"/>
        <dbReference type="ChEBI" id="CHEBI:58805"/>
        <dbReference type="EC" id="2.7.7.65"/>
    </reaction>
</comment>
<dbReference type="Gene3D" id="3.30.450.20">
    <property type="entry name" value="PAS domain"/>
    <property type="match status" value="1"/>
</dbReference>
<evidence type="ECO:0000313" key="6">
    <source>
        <dbReference type="Proteomes" id="UP000606935"/>
    </source>
</evidence>